<dbReference type="GO" id="GO:0006559">
    <property type="term" value="P:L-phenylalanine catabolic process"/>
    <property type="evidence" value="ECO:0007669"/>
    <property type="project" value="UniProtKB-UniPathway"/>
</dbReference>
<dbReference type="PROSITE" id="PS50031">
    <property type="entry name" value="EH"/>
    <property type="match status" value="1"/>
</dbReference>
<evidence type="ECO:0000256" key="7">
    <source>
        <dbReference type="ARBA" id="ARBA00022837"/>
    </source>
</evidence>
<evidence type="ECO:0000256" key="4">
    <source>
        <dbReference type="ARBA" id="ARBA00013127"/>
    </source>
</evidence>
<dbReference type="PROSITE" id="PS50222">
    <property type="entry name" value="EF_HAND_2"/>
    <property type="match status" value="1"/>
</dbReference>
<dbReference type="Pfam" id="PF04209">
    <property type="entry name" value="HgmA_C"/>
    <property type="match status" value="1"/>
</dbReference>
<dbReference type="CDD" id="cd07000">
    <property type="entry name" value="cupin_HGO_N"/>
    <property type="match status" value="1"/>
</dbReference>
<feature type="compositionally biased region" description="Polar residues" evidence="17">
    <location>
        <begin position="618"/>
        <end position="654"/>
    </location>
</feature>
<evidence type="ECO:0000256" key="6">
    <source>
        <dbReference type="ARBA" id="ARBA00022723"/>
    </source>
</evidence>
<keyword evidence="8" id="KW-0223">Dioxygenase</keyword>
<dbReference type="EnsemblMetazoa" id="Aqu2.1.24919_001">
    <property type="protein sequence ID" value="Aqu2.1.24919_001"/>
    <property type="gene ID" value="Aqu2.1.24919"/>
</dbReference>
<evidence type="ECO:0000256" key="16">
    <source>
        <dbReference type="SAM" id="Coils"/>
    </source>
</evidence>
<feature type="compositionally biased region" description="Pro residues" evidence="17">
    <location>
        <begin position="512"/>
        <end position="524"/>
    </location>
</feature>
<evidence type="ECO:0000256" key="3">
    <source>
        <dbReference type="ARBA" id="ARBA00007757"/>
    </source>
</evidence>
<dbReference type="AlphaFoldDB" id="A0A1X7UBP9"/>
<evidence type="ECO:0000259" key="18">
    <source>
        <dbReference type="PROSITE" id="PS50031"/>
    </source>
</evidence>
<feature type="domain" description="EF-hand" evidence="19">
    <location>
        <begin position="306"/>
        <end position="341"/>
    </location>
</feature>
<evidence type="ECO:0000259" key="19">
    <source>
        <dbReference type="PROSITE" id="PS50222"/>
    </source>
</evidence>
<dbReference type="UniPathway" id="UPA00139">
    <property type="reaction ID" value="UER00339"/>
</dbReference>
<dbReference type="InterPro" id="IPR046451">
    <property type="entry name" value="HgmA_C"/>
</dbReference>
<dbReference type="SMART" id="SM00054">
    <property type="entry name" value="EFh"/>
    <property type="match status" value="1"/>
</dbReference>
<dbReference type="GO" id="GO:0006570">
    <property type="term" value="P:tyrosine metabolic process"/>
    <property type="evidence" value="ECO:0007669"/>
    <property type="project" value="InterPro"/>
</dbReference>
<keyword evidence="16" id="KW-0175">Coiled coil</keyword>
<evidence type="ECO:0000313" key="20">
    <source>
        <dbReference type="EnsemblMetazoa" id="Aqu2.1.24919_001"/>
    </source>
</evidence>
<feature type="binding site" evidence="15">
    <location>
        <position position="1046"/>
    </location>
    <ligand>
        <name>Fe cation</name>
        <dbReference type="ChEBI" id="CHEBI:24875"/>
    </ligand>
</feature>
<sequence length="1142" mass="125069">MSLMNEISREVPSIPDSNEETGAGPEGRERNLSVDVQKMTSFSLRRKPSDKGIIKTRTPPGSPKLRSSSEMAVGGSKLGRKGSGIRVSGAGNAKGRKQYSTLNEDSNGDGDDDEDDTENFLLSKGHLAREKRSSTAKTFVVTPAPPPAVPPPPSTAVNPQLGNIDSSFPVHFTPPNEAKFPLFDASGMEGDIFDFKPIVDSNVITIDASSLPPPPPPPVSSAGVMIPPSFGFNVDQSLTVPQSSLATAFTPSPPVIRQGIIEIDWSVSDELYQKCQQQFSSLCPETEGSGFLSGDKARDFFMKSNLPVSELSRIWKLSDINKDGQLNFDEFIIAMKLVLMRRKGHDIPSVLPEALRTSIQSKTTPSTDPDSSYKFKAPPPRPLLPPSLTNKTEPTTASSGATPAATLIEHVMIGDKPYAKVNVANKANRKKEELDSGGDVPVDPAVSRLISVETPDDTTGDEDETSTLVTVAGGVSLSGDGPVPKPRKKKRSPQKLPANKTPPSDLNKPKSRPAPPRPPAPYRSPPHVASPVTEGTLSPSPPSDDIAPIVSMTAGTKSSVNTDDRSGKGHGRSTSWDLTKMLREESMGVHEDLPSAEPPKLPPRRTILSPSSDDESGTNKTFTPLLQRSASTGSIASVGVPTNTLKQSSRSPSIDSGPVLDPSAGLLPKTKSEPSHKRVAPGPPIKAKPIVPKKPLYPPSYKKVSHEDSESDERGPLSMETYKKKTKMELQRSVRQLKEENAVYLRMNSELREKLTQNSPQVCPYGLYAEQLSGTAFTCPRETNKRSWLYRIRPSVGHTPYKPLDEGRVESDFSKWPPNPNQFRWQPFKIPEEKTDFVQGLNTICGAGDPKSRNGISVYIYLCNTSMTDKCMYNADGDFLIVPQEGPLHIYTEFGQLYVQPNEIVVIQQGMKFSVNVSGPSRGYILEVYNGHFQLPNLGPIGANGLANPRDFLSPVAWYEDRDNISYNVVGKFQGKLFTCSQDHSPFDVVGWHGNYAPFKYDLSTFMVINTVSFDHAVNFVIFPPRWSVGEHTFRPPYYHRNCMSEFMGIISGVYDAKKDNRPGGATLHSMMTPHGPDAAMFKKATTDELKPFKLENNMAFMFESSFSMAVTQWGEKDCGTLEDAYFKCWAGIQKYFDPNNK</sequence>
<keyword evidence="9" id="KW-0560">Oxidoreductase</keyword>
<dbReference type="STRING" id="400682.A0A1X7UBP9"/>
<dbReference type="GO" id="GO:0004411">
    <property type="term" value="F:homogentisate 1,2-dioxygenase activity"/>
    <property type="evidence" value="ECO:0007669"/>
    <property type="project" value="UniProtKB-EC"/>
</dbReference>
<evidence type="ECO:0000256" key="8">
    <source>
        <dbReference type="ARBA" id="ARBA00022964"/>
    </source>
</evidence>
<dbReference type="InterPro" id="IPR018247">
    <property type="entry name" value="EF_Hand_1_Ca_BS"/>
</dbReference>
<dbReference type="InterPro" id="IPR005708">
    <property type="entry name" value="Homogentis_dOase"/>
</dbReference>
<dbReference type="CDD" id="cd00052">
    <property type="entry name" value="EH"/>
    <property type="match status" value="1"/>
</dbReference>
<keyword evidence="6 15" id="KW-0479">Metal-binding</keyword>
<feature type="compositionally biased region" description="Low complexity" evidence="17">
    <location>
        <begin position="363"/>
        <end position="372"/>
    </location>
</feature>
<dbReference type="Gene3D" id="1.10.238.10">
    <property type="entry name" value="EF-hand"/>
    <property type="match status" value="1"/>
</dbReference>
<evidence type="ECO:0000256" key="14">
    <source>
        <dbReference type="PIRSR" id="PIRSR605708-1"/>
    </source>
</evidence>
<keyword evidence="7" id="KW-0106">Calcium</keyword>
<comment type="cofactor">
    <cofactor evidence="1 15">
        <name>Fe cation</name>
        <dbReference type="ChEBI" id="CHEBI:24875"/>
    </cofactor>
</comment>
<feature type="binding site" evidence="15">
    <location>
        <position position="1055"/>
    </location>
    <ligand>
        <name>homogentisate</name>
        <dbReference type="ChEBI" id="CHEBI:16169"/>
    </ligand>
</feature>
<proteinExistence type="inferred from homology"/>
<dbReference type="PANTHER" id="PTHR11056">
    <property type="entry name" value="HOMOGENTISATE 1,2-DIOXYGENASE"/>
    <property type="match status" value="1"/>
</dbReference>
<feature type="region of interest" description="Disordered" evidence="17">
    <location>
        <begin position="356"/>
        <end position="402"/>
    </location>
</feature>
<dbReference type="PROSITE" id="PS00018">
    <property type="entry name" value="EF_HAND_1"/>
    <property type="match status" value="1"/>
</dbReference>
<feature type="region of interest" description="Disordered" evidence="17">
    <location>
        <begin position="452"/>
        <end position="727"/>
    </location>
</feature>
<evidence type="ECO:0000256" key="15">
    <source>
        <dbReference type="PIRSR" id="PIRSR605708-2"/>
    </source>
</evidence>
<evidence type="ECO:0000256" key="2">
    <source>
        <dbReference type="ARBA" id="ARBA00004704"/>
    </source>
</evidence>
<feature type="domain" description="EH" evidence="18">
    <location>
        <begin position="264"/>
        <end position="362"/>
    </location>
</feature>
<dbReference type="InterPro" id="IPR014710">
    <property type="entry name" value="RmlC-like_jellyroll"/>
</dbReference>
<evidence type="ECO:0000256" key="11">
    <source>
        <dbReference type="ARBA" id="ARBA00030235"/>
    </source>
</evidence>
<feature type="coiled-coil region" evidence="16">
    <location>
        <begin position="727"/>
        <end position="754"/>
    </location>
</feature>
<dbReference type="InterPro" id="IPR046452">
    <property type="entry name" value="HgmA_N"/>
</dbReference>
<dbReference type="OrthoDB" id="10045710at2759"/>
<feature type="region of interest" description="Disordered" evidence="17">
    <location>
        <begin position="133"/>
        <end position="154"/>
    </location>
</feature>
<feature type="compositionally biased region" description="Basic and acidic residues" evidence="17">
    <location>
        <begin position="580"/>
        <end position="593"/>
    </location>
</feature>
<feature type="compositionally biased region" description="Pro residues" evidence="17">
    <location>
        <begin position="143"/>
        <end position="154"/>
    </location>
</feature>
<dbReference type="GO" id="GO:0005509">
    <property type="term" value="F:calcium ion binding"/>
    <property type="evidence" value="ECO:0007669"/>
    <property type="project" value="InterPro"/>
</dbReference>
<evidence type="ECO:0000256" key="9">
    <source>
        <dbReference type="ARBA" id="ARBA00023002"/>
    </source>
</evidence>
<comment type="similarity">
    <text evidence="3">Belongs to the homogentisate dioxygenase family.</text>
</comment>
<keyword evidence="10 15" id="KW-0408">Iron</keyword>
<feature type="active site" description="Proton acceptor" evidence="14">
    <location>
        <position position="1016"/>
    </location>
</feature>
<reference evidence="20" key="1">
    <citation type="submission" date="2017-05" db="UniProtKB">
        <authorList>
            <consortium name="EnsemblMetazoa"/>
        </authorList>
    </citation>
    <scope>IDENTIFICATION</scope>
</reference>
<evidence type="ECO:0000256" key="12">
    <source>
        <dbReference type="ARBA" id="ARBA00030437"/>
    </source>
</evidence>
<evidence type="ECO:0000256" key="10">
    <source>
        <dbReference type="ARBA" id="ARBA00023004"/>
    </source>
</evidence>
<feature type="binding site" evidence="15">
    <location>
        <position position="1075"/>
    </location>
    <ligand>
        <name>Fe cation</name>
        <dbReference type="ChEBI" id="CHEBI:24875"/>
    </ligand>
</feature>
<dbReference type="SUPFAM" id="SSF51182">
    <property type="entry name" value="RmlC-like cupins"/>
    <property type="match status" value="1"/>
</dbReference>
<evidence type="ECO:0000256" key="13">
    <source>
        <dbReference type="ARBA" id="ARBA00033225"/>
    </source>
</evidence>
<dbReference type="InParanoid" id="A0A1X7UBP9"/>
<feature type="compositionally biased region" description="Acidic residues" evidence="17">
    <location>
        <begin position="454"/>
        <end position="465"/>
    </location>
</feature>
<feature type="compositionally biased region" description="Low complexity" evidence="17">
    <location>
        <begin position="687"/>
        <end position="702"/>
    </location>
</feature>
<dbReference type="Pfam" id="PF12763">
    <property type="entry name" value="EH"/>
    <property type="match status" value="1"/>
</dbReference>
<feature type="binding site" evidence="15">
    <location>
        <position position="1075"/>
    </location>
    <ligand>
        <name>homogentisate</name>
        <dbReference type="ChEBI" id="CHEBI:16169"/>
    </ligand>
</feature>
<dbReference type="SMART" id="SM00027">
    <property type="entry name" value="EH"/>
    <property type="match status" value="1"/>
</dbReference>
<evidence type="ECO:0000256" key="5">
    <source>
        <dbReference type="ARBA" id="ARBA00018757"/>
    </source>
</evidence>
<feature type="binding site" evidence="15">
    <location>
        <position position="1040"/>
    </location>
    <ligand>
        <name>Fe cation</name>
        <dbReference type="ChEBI" id="CHEBI:24875"/>
    </ligand>
</feature>
<protein>
    <recommendedName>
        <fullName evidence="5">Homogentisate 1,2-dioxygenase</fullName>
        <ecNumber evidence="4">1.13.11.5</ecNumber>
    </recommendedName>
    <alternativeName>
        <fullName evidence="11">Homogentisate oxygenase</fullName>
    </alternativeName>
    <alternativeName>
        <fullName evidence="12">Homogentisic acid oxidase</fullName>
    </alternativeName>
    <alternativeName>
        <fullName evidence="13">Homogentisicase</fullName>
    </alternativeName>
</protein>
<dbReference type="GO" id="GO:0005737">
    <property type="term" value="C:cytoplasm"/>
    <property type="evidence" value="ECO:0007669"/>
    <property type="project" value="TreeGrafter"/>
</dbReference>
<dbReference type="InterPro" id="IPR000261">
    <property type="entry name" value="EH_dom"/>
</dbReference>
<dbReference type="SUPFAM" id="SSF47473">
    <property type="entry name" value="EF-hand"/>
    <property type="match status" value="1"/>
</dbReference>
<comment type="pathway">
    <text evidence="2">Amino-acid degradation; L-phenylalanine degradation; acetoacetate and fumarate from L-phenylalanine: step 4/6.</text>
</comment>
<dbReference type="CDD" id="cd14686">
    <property type="entry name" value="bZIP"/>
    <property type="match status" value="1"/>
</dbReference>
<organism evidence="20">
    <name type="scientific">Amphimedon queenslandica</name>
    <name type="common">Sponge</name>
    <dbReference type="NCBI Taxonomy" id="400682"/>
    <lineage>
        <taxon>Eukaryota</taxon>
        <taxon>Metazoa</taxon>
        <taxon>Porifera</taxon>
        <taxon>Demospongiae</taxon>
        <taxon>Heteroscleromorpha</taxon>
        <taxon>Haplosclerida</taxon>
        <taxon>Niphatidae</taxon>
        <taxon>Amphimedon</taxon>
    </lineage>
</organism>
<dbReference type="PANTHER" id="PTHR11056:SF0">
    <property type="entry name" value="HOMOGENTISATE 1,2-DIOXYGENASE"/>
    <property type="match status" value="1"/>
</dbReference>
<dbReference type="Gene3D" id="2.60.120.10">
    <property type="entry name" value="Jelly Rolls"/>
    <property type="match status" value="1"/>
</dbReference>
<dbReference type="InterPro" id="IPR002048">
    <property type="entry name" value="EF_hand_dom"/>
</dbReference>
<evidence type="ECO:0000256" key="1">
    <source>
        <dbReference type="ARBA" id="ARBA00001962"/>
    </source>
</evidence>
<feature type="region of interest" description="Disordered" evidence="17">
    <location>
        <begin position="1"/>
        <end position="118"/>
    </location>
</feature>
<dbReference type="Pfam" id="PF20510">
    <property type="entry name" value="HgmA_N"/>
    <property type="match status" value="1"/>
</dbReference>
<dbReference type="EC" id="1.13.11.5" evidence="4"/>
<feature type="compositionally biased region" description="Acidic residues" evidence="17">
    <location>
        <begin position="106"/>
        <end position="118"/>
    </location>
</feature>
<dbReference type="InterPro" id="IPR011051">
    <property type="entry name" value="RmlC_Cupin_sf"/>
</dbReference>
<evidence type="ECO:0000256" key="17">
    <source>
        <dbReference type="SAM" id="MobiDB-lite"/>
    </source>
</evidence>
<accession>A0A1X7UBP9</accession>
<name>A0A1X7UBP9_AMPQE</name>
<feature type="compositionally biased region" description="Basic and acidic residues" evidence="17">
    <location>
        <begin position="704"/>
        <end position="727"/>
    </location>
</feature>
<dbReference type="InterPro" id="IPR011992">
    <property type="entry name" value="EF-hand-dom_pair"/>
</dbReference>